<gene>
    <name evidence="1" type="ORF">Ae201684_007329</name>
</gene>
<dbReference type="OrthoDB" id="59655at2759"/>
<protein>
    <submittedName>
        <fullName evidence="1">Uncharacterized protein</fullName>
    </submittedName>
</protein>
<name>A0A6G0X8H8_9STRA</name>
<evidence type="ECO:0000313" key="1">
    <source>
        <dbReference type="EMBL" id="KAF0736309.1"/>
    </source>
</evidence>
<keyword evidence="2" id="KW-1185">Reference proteome</keyword>
<dbReference type="AlphaFoldDB" id="A0A6G0X8H8"/>
<evidence type="ECO:0000313" key="2">
    <source>
        <dbReference type="Proteomes" id="UP000481153"/>
    </source>
</evidence>
<organism evidence="1 2">
    <name type="scientific">Aphanomyces euteiches</name>
    <dbReference type="NCBI Taxonomy" id="100861"/>
    <lineage>
        <taxon>Eukaryota</taxon>
        <taxon>Sar</taxon>
        <taxon>Stramenopiles</taxon>
        <taxon>Oomycota</taxon>
        <taxon>Saprolegniomycetes</taxon>
        <taxon>Saprolegniales</taxon>
        <taxon>Verrucalvaceae</taxon>
        <taxon>Aphanomyces</taxon>
    </lineage>
</organism>
<proteinExistence type="predicted"/>
<dbReference type="VEuPathDB" id="FungiDB:AeMF1_020396"/>
<sequence length="167" mass="18798">MGIYYTKKCSTLLEKVGFTRKYMAIEVCPQDQSLVFLNTNERVPVDAITKIKWETNLKLKMVLTTAASTTDKVCCVRFEQSLDLQAFLRDLNLDIPVEVDNGGAILSGTYAPRPYRASERASEVLASILDNMRSNPRRRNSKSASFDRGSTGRRSLEFLRGAASRTY</sequence>
<dbReference type="Proteomes" id="UP000481153">
    <property type="component" value="Unassembled WGS sequence"/>
</dbReference>
<dbReference type="EMBL" id="VJMJ01000089">
    <property type="protein sequence ID" value="KAF0736309.1"/>
    <property type="molecule type" value="Genomic_DNA"/>
</dbReference>
<reference evidence="1 2" key="1">
    <citation type="submission" date="2019-07" db="EMBL/GenBank/DDBJ databases">
        <title>Genomics analysis of Aphanomyces spp. identifies a new class of oomycete effector associated with host adaptation.</title>
        <authorList>
            <person name="Gaulin E."/>
        </authorList>
    </citation>
    <scope>NUCLEOTIDE SEQUENCE [LARGE SCALE GENOMIC DNA]</scope>
    <source>
        <strain evidence="1 2">ATCC 201684</strain>
    </source>
</reference>
<comment type="caution">
    <text evidence="1">The sequence shown here is derived from an EMBL/GenBank/DDBJ whole genome shotgun (WGS) entry which is preliminary data.</text>
</comment>
<accession>A0A6G0X8H8</accession>